<feature type="transmembrane region" description="Helical" evidence="7">
    <location>
        <begin position="442"/>
        <end position="464"/>
    </location>
</feature>
<feature type="transmembrane region" description="Helical" evidence="7">
    <location>
        <begin position="269"/>
        <end position="289"/>
    </location>
</feature>
<feature type="transmembrane region" description="Helical" evidence="7">
    <location>
        <begin position="125"/>
        <end position="146"/>
    </location>
</feature>
<feature type="transmembrane region" description="Helical" evidence="7">
    <location>
        <begin position="367"/>
        <end position="385"/>
    </location>
</feature>
<comment type="subcellular location">
    <subcellularLocation>
        <location evidence="1">Membrane</location>
        <topology evidence="1">Multi-pass membrane protein</topology>
    </subcellularLocation>
</comment>
<dbReference type="GO" id="GO:0071916">
    <property type="term" value="F:dipeptide transmembrane transporter activity"/>
    <property type="evidence" value="ECO:0007669"/>
    <property type="project" value="UniProtKB-ARBA"/>
</dbReference>
<evidence type="ECO:0000256" key="1">
    <source>
        <dbReference type="ARBA" id="ARBA00004141"/>
    </source>
</evidence>
<dbReference type="Gene3D" id="1.20.1250.20">
    <property type="entry name" value="MFS general substrate transporter like domains"/>
    <property type="match status" value="1"/>
</dbReference>
<keyword evidence="6 7" id="KW-0472">Membrane</keyword>
<reference evidence="8" key="1">
    <citation type="submission" date="2023-03" db="EMBL/GenBank/DDBJ databases">
        <title>Massive genome expansion in bonnet fungi (Mycena s.s.) driven by repeated elements and novel gene families across ecological guilds.</title>
        <authorList>
            <consortium name="Lawrence Berkeley National Laboratory"/>
            <person name="Harder C.B."/>
            <person name="Miyauchi S."/>
            <person name="Viragh M."/>
            <person name="Kuo A."/>
            <person name="Thoen E."/>
            <person name="Andreopoulos B."/>
            <person name="Lu D."/>
            <person name="Skrede I."/>
            <person name="Drula E."/>
            <person name="Henrissat B."/>
            <person name="Morin E."/>
            <person name="Kohler A."/>
            <person name="Barry K."/>
            <person name="LaButti K."/>
            <person name="Morin E."/>
            <person name="Salamov A."/>
            <person name="Lipzen A."/>
            <person name="Mereny Z."/>
            <person name="Hegedus B."/>
            <person name="Baldrian P."/>
            <person name="Stursova M."/>
            <person name="Weitz H."/>
            <person name="Taylor A."/>
            <person name="Grigoriev I.V."/>
            <person name="Nagy L.G."/>
            <person name="Martin F."/>
            <person name="Kauserud H."/>
        </authorList>
    </citation>
    <scope>NUCLEOTIDE SEQUENCE</scope>
    <source>
        <strain evidence="8">CBHHK173m</strain>
    </source>
</reference>
<sequence length="613" mass="66955">MAAPAYESDKVATPAPEKFAADKDNASIAKGSAVDSELSIIPGSEGVTEHEMNTLRHVRDKMPWQAFSIAVVEFAERWTYYGTTNIFNNYIRAPLPPGSTSGAVLRENRSVGIAGALGKGQQISFAIRTFNSFFVYITPFVGAILADTKWGRYKTICIFTVVIFMGHIILVGSAAPSSIAKPDVALGLLVLAIFVMAIGAGSIKSNVSPMIAEQYTGKFRKETLPSGETVIISPSITIQSIYLYFYMAINLGSTAAISASFLARDQGYWVAYLVPTCVFAMVPIVLYACRNNYVKTPPRGSIILETFRVVGMCLAAQWALNPVTFVRNIKGEAFWDVAKPSSYSGGTMPAKITWDEEFVGEVARTMAACKVFLFFPIFWLCYSQIDGNLGTVAAGMRLNGTPNDLIQNLNPISIIIMIPIFERGVYPLLRKRGINFSPIKRIAFGFLVAGFAMAYAAVLQKYLYDTSPCHDKRPSECVDAKKNPLSSPINVWVVSGPYILVGMAEIFASVTSLEYAYTKAPVRMKSVVMAFSQLQTALASALNFALVDVNVEDKFQWLFASFGIIAVIFAGLFYWTFRDLDRAEIRLNAIGTSDRAGFAGEAPAREGVVAEKA</sequence>
<dbReference type="InterPro" id="IPR000109">
    <property type="entry name" value="POT_fam"/>
</dbReference>
<comment type="caution">
    <text evidence="8">The sequence shown here is derived from an EMBL/GenBank/DDBJ whole genome shotgun (WGS) entry which is preliminary data.</text>
</comment>
<dbReference type="Pfam" id="PF00854">
    <property type="entry name" value="PTR2"/>
    <property type="match status" value="1"/>
</dbReference>
<feature type="transmembrane region" description="Helical" evidence="7">
    <location>
        <begin position="527"/>
        <end position="546"/>
    </location>
</feature>
<accession>A0AAD6TZ34</accession>
<evidence type="ECO:0000256" key="7">
    <source>
        <dbReference type="SAM" id="Phobius"/>
    </source>
</evidence>
<dbReference type="FunFam" id="1.20.1250.20:FF:000085">
    <property type="entry name" value="MFS peptide transporter Ptr2"/>
    <property type="match status" value="1"/>
</dbReference>
<feature type="transmembrane region" description="Helical" evidence="7">
    <location>
        <begin position="405"/>
        <end position="421"/>
    </location>
</feature>
<name>A0AAD6TZ34_9AGAR</name>
<evidence type="ECO:0000256" key="3">
    <source>
        <dbReference type="ARBA" id="ARBA00022448"/>
    </source>
</evidence>
<proteinExistence type="inferred from homology"/>
<dbReference type="AlphaFoldDB" id="A0AAD6TZ34"/>
<dbReference type="PANTHER" id="PTHR11654">
    <property type="entry name" value="OLIGOPEPTIDE TRANSPORTER-RELATED"/>
    <property type="match status" value="1"/>
</dbReference>
<gene>
    <name evidence="8" type="ORF">B0H15DRAFT_910867</name>
</gene>
<comment type="similarity">
    <text evidence="2">Belongs to the major facilitator superfamily. Proton-dependent oligopeptide transporter (POT/PTR) (TC 2.A.17) family.</text>
</comment>
<feature type="transmembrane region" description="Helical" evidence="7">
    <location>
        <begin position="558"/>
        <end position="577"/>
    </location>
</feature>
<dbReference type="GO" id="GO:0005886">
    <property type="term" value="C:plasma membrane"/>
    <property type="evidence" value="ECO:0007669"/>
    <property type="project" value="UniProtKB-ARBA"/>
</dbReference>
<keyword evidence="9" id="KW-1185">Reference proteome</keyword>
<dbReference type="InterPro" id="IPR036259">
    <property type="entry name" value="MFS_trans_sf"/>
</dbReference>
<dbReference type="Proteomes" id="UP001222325">
    <property type="component" value="Unassembled WGS sequence"/>
</dbReference>
<protein>
    <submittedName>
        <fullName evidence="8">Peptide/h+ symporter protein</fullName>
    </submittedName>
</protein>
<keyword evidence="3" id="KW-0813">Transport</keyword>
<evidence type="ECO:0000256" key="4">
    <source>
        <dbReference type="ARBA" id="ARBA00022692"/>
    </source>
</evidence>
<feature type="transmembrane region" description="Helical" evidence="7">
    <location>
        <begin position="184"/>
        <end position="203"/>
    </location>
</feature>
<evidence type="ECO:0000256" key="6">
    <source>
        <dbReference type="ARBA" id="ARBA00023136"/>
    </source>
</evidence>
<feature type="transmembrane region" description="Helical" evidence="7">
    <location>
        <begin position="153"/>
        <end position="172"/>
    </location>
</feature>
<keyword evidence="5 7" id="KW-1133">Transmembrane helix</keyword>
<feature type="transmembrane region" description="Helical" evidence="7">
    <location>
        <begin position="491"/>
        <end position="515"/>
    </location>
</feature>
<evidence type="ECO:0000256" key="5">
    <source>
        <dbReference type="ARBA" id="ARBA00022989"/>
    </source>
</evidence>
<evidence type="ECO:0000256" key="2">
    <source>
        <dbReference type="ARBA" id="ARBA00005982"/>
    </source>
</evidence>
<evidence type="ECO:0000313" key="9">
    <source>
        <dbReference type="Proteomes" id="UP001222325"/>
    </source>
</evidence>
<dbReference type="SUPFAM" id="SSF103473">
    <property type="entry name" value="MFS general substrate transporter"/>
    <property type="match status" value="1"/>
</dbReference>
<evidence type="ECO:0000313" key="8">
    <source>
        <dbReference type="EMBL" id="KAJ7084590.1"/>
    </source>
</evidence>
<organism evidence="8 9">
    <name type="scientific">Mycena belliarum</name>
    <dbReference type="NCBI Taxonomy" id="1033014"/>
    <lineage>
        <taxon>Eukaryota</taxon>
        <taxon>Fungi</taxon>
        <taxon>Dikarya</taxon>
        <taxon>Basidiomycota</taxon>
        <taxon>Agaricomycotina</taxon>
        <taxon>Agaricomycetes</taxon>
        <taxon>Agaricomycetidae</taxon>
        <taxon>Agaricales</taxon>
        <taxon>Marasmiineae</taxon>
        <taxon>Mycenaceae</taxon>
        <taxon>Mycena</taxon>
    </lineage>
</organism>
<feature type="transmembrane region" description="Helical" evidence="7">
    <location>
        <begin position="241"/>
        <end position="263"/>
    </location>
</feature>
<dbReference type="EMBL" id="JARJCN010000037">
    <property type="protein sequence ID" value="KAJ7084590.1"/>
    <property type="molecule type" value="Genomic_DNA"/>
</dbReference>
<keyword evidence="4 7" id="KW-0812">Transmembrane</keyword>